<accession>A0AAT9TRM0</accession>
<dbReference type="EMBL" id="OQ326496">
    <property type="protein sequence ID" value="WDQ45586.1"/>
    <property type="molecule type" value="Genomic_DNA"/>
</dbReference>
<evidence type="ECO:0000313" key="1">
    <source>
        <dbReference type="EMBL" id="WDQ45586.1"/>
    </source>
</evidence>
<proteinExistence type="predicted"/>
<sequence>MPTSTFSISIDGNSNFFINHFYALHFLIAPL</sequence>
<protein>
    <submittedName>
        <fullName evidence="1">Uncharacterized protein</fullName>
    </submittedName>
</protein>
<reference evidence="1" key="2">
    <citation type="journal article" date="2024" name="Heliyon">
        <title>Complete genome sequence of the novel virulent phage PMBT24 infecting Enterocloster bolteae from the human gut.</title>
        <authorList>
            <person name="Sprotte S."/>
            <person name="Brinks E."/>
            <person name="Neve H."/>
            <person name="Franz C.M.A.P."/>
        </authorList>
    </citation>
    <scope>NUCLEOTIDE SEQUENCE</scope>
</reference>
<reference evidence="1" key="1">
    <citation type="submission" date="2023-01" db="EMBL/GenBank/DDBJ databases">
        <authorList>
            <person name="Sprotte S."/>
            <person name="Brinks E."/>
        </authorList>
    </citation>
    <scope>NUCLEOTIDE SEQUENCE</scope>
</reference>
<organism evidence="1">
    <name type="scientific">Enterocloster phage PMBT24</name>
    <dbReference type="NCBI Taxonomy" id="3025413"/>
    <lineage>
        <taxon>Viruses</taxon>
        <taxon>Duplodnaviria</taxon>
        <taxon>Heunggongvirae</taxon>
        <taxon>Uroviricota</taxon>
        <taxon>Caudoviricetes</taxon>
    </lineage>
</organism>
<name>A0AAT9TRM0_9CAUD</name>